<accession>A0A5C7HA44</accession>
<evidence type="ECO:0000313" key="1">
    <source>
        <dbReference type="EMBL" id="TXG53828.1"/>
    </source>
</evidence>
<organism evidence="1 2">
    <name type="scientific">Acer yangbiense</name>
    <dbReference type="NCBI Taxonomy" id="1000413"/>
    <lineage>
        <taxon>Eukaryota</taxon>
        <taxon>Viridiplantae</taxon>
        <taxon>Streptophyta</taxon>
        <taxon>Embryophyta</taxon>
        <taxon>Tracheophyta</taxon>
        <taxon>Spermatophyta</taxon>
        <taxon>Magnoliopsida</taxon>
        <taxon>eudicotyledons</taxon>
        <taxon>Gunneridae</taxon>
        <taxon>Pentapetalae</taxon>
        <taxon>rosids</taxon>
        <taxon>malvids</taxon>
        <taxon>Sapindales</taxon>
        <taxon>Sapindaceae</taxon>
        <taxon>Hippocastanoideae</taxon>
        <taxon>Acereae</taxon>
        <taxon>Acer</taxon>
    </lineage>
</organism>
<dbReference type="Proteomes" id="UP000323000">
    <property type="component" value="Chromosome 9"/>
</dbReference>
<dbReference type="EMBL" id="VAHF01000009">
    <property type="protein sequence ID" value="TXG53828.1"/>
    <property type="molecule type" value="Genomic_DNA"/>
</dbReference>
<sequence length="126" mass="13834">MITWAIRENRNSSINSGLQKCPDQVASRGMSFLEEYQNTRNVLPARIIPSPRHLSPDWLAPPLGRLKLNTAVAVRKNTNCIGIGAAIRDVKGMVLVARSFTLTGNFSTEVGGLLALREGTFDAQRQ</sequence>
<keyword evidence="2" id="KW-1185">Reference proteome</keyword>
<proteinExistence type="predicted"/>
<evidence type="ECO:0000313" key="2">
    <source>
        <dbReference type="Proteomes" id="UP000323000"/>
    </source>
</evidence>
<protein>
    <recommendedName>
        <fullName evidence="3">RNase H type-1 domain-containing protein</fullName>
    </recommendedName>
</protein>
<evidence type="ECO:0008006" key="3">
    <source>
        <dbReference type="Google" id="ProtNLM"/>
    </source>
</evidence>
<gene>
    <name evidence="1" type="ORF">EZV62_019084</name>
</gene>
<dbReference type="OrthoDB" id="1906820at2759"/>
<name>A0A5C7HA44_9ROSI</name>
<comment type="caution">
    <text evidence="1">The sequence shown here is derived from an EMBL/GenBank/DDBJ whole genome shotgun (WGS) entry which is preliminary data.</text>
</comment>
<reference evidence="2" key="1">
    <citation type="journal article" date="2019" name="Gigascience">
        <title>De novo genome assembly of the endangered Acer yangbiense, a plant species with extremely small populations endemic to Yunnan Province, China.</title>
        <authorList>
            <person name="Yang J."/>
            <person name="Wariss H.M."/>
            <person name="Tao L."/>
            <person name="Zhang R."/>
            <person name="Yun Q."/>
            <person name="Hollingsworth P."/>
            <person name="Dao Z."/>
            <person name="Luo G."/>
            <person name="Guo H."/>
            <person name="Ma Y."/>
            <person name="Sun W."/>
        </authorList>
    </citation>
    <scope>NUCLEOTIDE SEQUENCE [LARGE SCALE GENOMIC DNA]</scope>
    <source>
        <strain evidence="2">cv. Malutang</strain>
    </source>
</reference>
<dbReference type="AlphaFoldDB" id="A0A5C7HA44"/>